<evidence type="ECO:0000256" key="2">
    <source>
        <dbReference type="ARBA" id="ARBA00010617"/>
    </source>
</evidence>
<evidence type="ECO:0000256" key="6">
    <source>
        <dbReference type="RuleBase" id="RU000461"/>
    </source>
</evidence>
<evidence type="ECO:0008006" key="10">
    <source>
        <dbReference type="Google" id="ProtNLM"/>
    </source>
</evidence>
<keyword evidence="6" id="KW-0503">Monooxygenase</keyword>
<keyword evidence="4 5" id="KW-0408">Iron</keyword>
<evidence type="ECO:0000313" key="8">
    <source>
        <dbReference type="EMBL" id="OSS52216.1"/>
    </source>
</evidence>
<evidence type="ECO:0000313" key="9">
    <source>
        <dbReference type="Proteomes" id="UP000193240"/>
    </source>
</evidence>
<organism evidence="8 9">
    <name type="scientific">Epicoccum nigrum</name>
    <name type="common">Soil fungus</name>
    <name type="synonym">Epicoccum purpurascens</name>
    <dbReference type="NCBI Taxonomy" id="105696"/>
    <lineage>
        <taxon>Eukaryota</taxon>
        <taxon>Fungi</taxon>
        <taxon>Dikarya</taxon>
        <taxon>Ascomycota</taxon>
        <taxon>Pezizomycotina</taxon>
        <taxon>Dothideomycetes</taxon>
        <taxon>Pleosporomycetidae</taxon>
        <taxon>Pleosporales</taxon>
        <taxon>Pleosporineae</taxon>
        <taxon>Didymellaceae</taxon>
        <taxon>Epicoccum</taxon>
    </lineage>
</organism>
<comment type="similarity">
    <text evidence="2 6">Belongs to the cytochrome P450 family.</text>
</comment>
<keyword evidence="3 5" id="KW-0479">Metal-binding</keyword>
<keyword evidence="9" id="KW-1185">Reference proteome</keyword>
<keyword evidence="7" id="KW-0472">Membrane</keyword>
<feature type="binding site" description="axial binding residue" evidence="5">
    <location>
        <position position="461"/>
    </location>
    <ligand>
        <name>heme</name>
        <dbReference type="ChEBI" id="CHEBI:30413"/>
    </ligand>
    <ligandPart>
        <name>Fe</name>
        <dbReference type="ChEBI" id="CHEBI:18248"/>
    </ligandPart>
</feature>
<dbReference type="InterPro" id="IPR002403">
    <property type="entry name" value="Cyt_P450_E_grp-IV"/>
</dbReference>
<keyword evidence="6" id="KW-0560">Oxidoreductase</keyword>
<name>A0A1Y2M7Y5_EPING</name>
<dbReference type="InterPro" id="IPR050121">
    <property type="entry name" value="Cytochrome_P450_monoxygenase"/>
</dbReference>
<dbReference type="PRINTS" id="PR00465">
    <property type="entry name" value="EP450IV"/>
</dbReference>
<sequence length="516" mass="58364">MTEHTSMALTSLLLKAGFLVGVIVLIAQYIIAYLRSPLKNIPGPFVAKFSNFWRFCNHYGQTHIETQKALHKKYGDVVRLGPNTVSIVDAALLKTIYSTRGTFLKSDYYSVNDALQNGHLIQNLFSTRSNEYHSRGLKPVQKLYSLQSALQLEPLMNEDLRVLGSELERRFMRDGNKGKTCDIADWISYFAWDFLGDMTWSKRMGFMEQGKDVGGMLQTAENVMRYFSVVGQIPALDKLLGKNPRMTKLYKFDDFAVAAGYAVERFMERMQNLDAFKDKKDFVNGFLAAKKEHPNLVGDNEVIGYMILNILGGADTLAICTKATFYHLLKSPAAKSRLAQELRDANLANPAPYHALEKLPYLDACIKEGLRIHPVVGHILERVVPASGMSLPDGTVLPPGTIVGTNPWVMHTDPRIFGPDAEQYRPERWLQGDGETSEAYAARLKSMKDVDMSFGGGNRVCLGRPLALVELYKVVSFVFRNYDIELEDPSKEWDLHKQWFVWPHNVKVKMSRFEKA</sequence>
<dbReference type="OMA" id="HEPLEYA"/>
<dbReference type="GO" id="GO:0016705">
    <property type="term" value="F:oxidoreductase activity, acting on paired donors, with incorporation or reduction of molecular oxygen"/>
    <property type="evidence" value="ECO:0007669"/>
    <property type="project" value="InterPro"/>
</dbReference>
<dbReference type="EMBL" id="KZ107839">
    <property type="protein sequence ID" value="OSS52216.1"/>
    <property type="molecule type" value="Genomic_DNA"/>
</dbReference>
<dbReference type="GO" id="GO:0004497">
    <property type="term" value="F:monooxygenase activity"/>
    <property type="evidence" value="ECO:0007669"/>
    <property type="project" value="UniProtKB-KW"/>
</dbReference>
<protein>
    <recommendedName>
        <fullName evidence="10">Cytochrome P450</fullName>
    </recommendedName>
</protein>
<dbReference type="Pfam" id="PF00067">
    <property type="entry name" value="p450"/>
    <property type="match status" value="1"/>
</dbReference>
<dbReference type="PROSITE" id="PS00086">
    <property type="entry name" value="CYTOCHROME_P450"/>
    <property type="match status" value="1"/>
</dbReference>
<keyword evidence="7" id="KW-1133">Transmembrane helix</keyword>
<dbReference type="AlphaFoldDB" id="A0A1Y2M7Y5"/>
<evidence type="ECO:0000256" key="3">
    <source>
        <dbReference type="ARBA" id="ARBA00022723"/>
    </source>
</evidence>
<evidence type="ECO:0000256" key="1">
    <source>
        <dbReference type="ARBA" id="ARBA00001971"/>
    </source>
</evidence>
<dbReference type="InParanoid" id="A0A1Y2M7Y5"/>
<dbReference type="STRING" id="105696.A0A1Y2M7Y5"/>
<evidence type="ECO:0000256" key="5">
    <source>
        <dbReference type="PIRSR" id="PIRSR602403-1"/>
    </source>
</evidence>
<dbReference type="CDD" id="cd11060">
    <property type="entry name" value="CYP57A1-like"/>
    <property type="match status" value="1"/>
</dbReference>
<proteinExistence type="inferred from homology"/>
<dbReference type="Gene3D" id="1.10.630.10">
    <property type="entry name" value="Cytochrome P450"/>
    <property type="match status" value="1"/>
</dbReference>
<dbReference type="InterPro" id="IPR001128">
    <property type="entry name" value="Cyt_P450"/>
</dbReference>
<dbReference type="GO" id="GO:0005506">
    <property type="term" value="F:iron ion binding"/>
    <property type="evidence" value="ECO:0007669"/>
    <property type="project" value="InterPro"/>
</dbReference>
<feature type="transmembrane region" description="Helical" evidence="7">
    <location>
        <begin position="12"/>
        <end position="34"/>
    </location>
</feature>
<accession>A0A1Y2M7Y5</accession>
<comment type="cofactor">
    <cofactor evidence="1 5">
        <name>heme</name>
        <dbReference type="ChEBI" id="CHEBI:30413"/>
    </cofactor>
</comment>
<dbReference type="InterPro" id="IPR017972">
    <property type="entry name" value="Cyt_P450_CS"/>
</dbReference>
<evidence type="ECO:0000256" key="7">
    <source>
        <dbReference type="SAM" id="Phobius"/>
    </source>
</evidence>
<dbReference type="Proteomes" id="UP000193240">
    <property type="component" value="Unassembled WGS sequence"/>
</dbReference>
<dbReference type="SUPFAM" id="SSF48264">
    <property type="entry name" value="Cytochrome P450"/>
    <property type="match status" value="1"/>
</dbReference>
<dbReference type="PANTHER" id="PTHR24305:SF232">
    <property type="entry name" value="P450, PUTATIVE (EUROFUNG)-RELATED"/>
    <property type="match status" value="1"/>
</dbReference>
<reference evidence="8 9" key="1">
    <citation type="journal article" date="2017" name="Genome Announc.">
        <title>Genome sequence of the saprophytic ascomycete Epicoccum nigrum ICMP 19927 strain isolated from New Zealand.</title>
        <authorList>
            <person name="Fokin M."/>
            <person name="Fleetwood D."/>
            <person name="Weir B.S."/>
            <person name="Villas-Boas S.G."/>
        </authorList>
    </citation>
    <scope>NUCLEOTIDE SEQUENCE [LARGE SCALE GENOMIC DNA]</scope>
    <source>
        <strain evidence="8 9">ICMP 19927</strain>
    </source>
</reference>
<keyword evidence="5 6" id="KW-0349">Heme</keyword>
<keyword evidence="7" id="KW-0812">Transmembrane</keyword>
<gene>
    <name evidence="8" type="ORF">B5807_02424</name>
</gene>
<dbReference type="PANTHER" id="PTHR24305">
    <property type="entry name" value="CYTOCHROME P450"/>
    <property type="match status" value="1"/>
</dbReference>
<dbReference type="GO" id="GO:0020037">
    <property type="term" value="F:heme binding"/>
    <property type="evidence" value="ECO:0007669"/>
    <property type="project" value="InterPro"/>
</dbReference>
<evidence type="ECO:0000256" key="4">
    <source>
        <dbReference type="ARBA" id="ARBA00023004"/>
    </source>
</evidence>
<dbReference type="PRINTS" id="PR00385">
    <property type="entry name" value="P450"/>
</dbReference>
<dbReference type="InterPro" id="IPR036396">
    <property type="entry name" value="Cyt_P450_sf"/>
</dbReference>